<evidence type="ECO:0000256" key="11">
    <source>
        <dbReference type="SAM" id="MobiDB-lite"/>
    </source>
</evidence>
<keyword evidence="3 10" id="KW-0812">Transmembrane</keyword>
<keyword evidence="7" id="KW-0449">Lipoprotein</keyword>
<evidence type="ECO:0000256" key="3">
    <source>
        <dbReference type="ARBA" id="ARBA00022692"/>
    </source>
</evidence>
<comment type="catalytic activity">
    <reaction evidence="9 10">
        <text>L-cysteinyl-[protein] + hexadecanoyl-CoA = S-hexadecanoyl-L-cysteinyl-[protein] + CoA</text>
        <dbReference type="Rhea" id="RHEA:36683"/>
        <dbReference type="Rhea" id="RHEA-COMP:10131"/>
        <dbReference type="Rhea" id="RHEA-COMP:11032"/>
        <dbReference type="ChEBI" id="CHEBI:29950"/>
        <dbReference type="ChEBI" id="CHEBI:57287"/>
        <dbReference type="ChEBI" id="CHEBI:57379"/>
        <dbReference type="ChEBI" id="CHEBI:74151"/>
        <dbReference type="EC" id="2.3.1.225"/>
    </reaction>
</comment>
<proteinExistence type="inferred from homology"/>
<feature type="transmembrane region" description="Helical" evidence="10">
    <location>
        <begin position="271"/>
        <end position="297"/>
    </location>
</feature>
<dbReference type="GO" id="GO:0019706">
    <property type="term" value="F:protein-cysteine S-palmitoyltransferase activity"/>
    <property type="evidence" value="ECO:0007669"/>
    <property type="project" value="UniProtKB-EC"/>
</dbReference>
<evidence type="ECO:0000256" key="10">
    <source>
        <dbReference type="RuleBase" id="RU079119"/>
    </source>
</evidence>
<evidence type="ECO:0000256" key="9">
    <source>
        <dbReference type="ARBA" id="ARBA00048048"/>
    </source>
</evidence>
<dbReference type="InterPro" id="IPR001594">
    <property type="entry name" value="Palmitoyltrfase_DHHC"/>
</dbReference>
<evidence type="ECO:0000256" key="2">
    <source>
        <dbReference type="ARBA" id="ARBA00022679"/>
    </source>
</evidence>
<dbReference type="OrthoDB" id="302728at2759"/>
<dbReference type="GeneID" id="30027873"/>
<keyword evidence="5 10" id="KW-0472">Membrane</keyword>
<evidence type="ECO:0000259" key="12">
    <source>
        <dbReference type="Pfam" id="PF01529"/>
    </source>
</evidence>
<feature type="domain" description="Palmitoyltransferase DHHC" evidence="12">
    <location>
        <begin position="185"/>
        <end position="306"/>
    </location>
</feature>
<dbReference type="GO" id="GO:0016020">
    <property type="term" value="C:membrane"/>
    <property type="evidence" value="ECO:0007669"/>
    <property type="project" value="UniProtKB-SubCell"/>
</dbReference>
<comment type="caution">
    <text evidence="13">The sequence shown here is derived from an EMBL/GenBank/DDBJ whole genome shotgun (WGS) entry which is preliminary data.</text>
</comment>
<keyword evidence="6" id="KW-0564">Palmitate</keyword>
<protein>
    <recommendedName>
        <fullName evidence="10">Palmitoyltransferase</fullName>
        <ecNumber evidence="10">2.3.1.225</ecNumber>
    </recommendedName>
</protein>
<dbReference type="RefSeq" id="XP_018710922.1">
    <property type="nucleotide sequence ID" value="XM_018854897.1"/>
</dbReference>
<keyword evidence="8 10" id="KW-0012">Acyltransferase</keyword>
<evidence type="ECO:0000256" key="5">
    <source>
        <dbReference type="ARBA" id="ARBA00023136"/>
    </source>
</evidence>
<keyword evidence="14" id="KW-1185">Reference proteome</keyword>
<feature type="region of interest" description="Disordered" evidence="11">
    <location>
        <begin position="129"/>
        <end position="154"/>
    </location>
</feature>
<evidence type="ECO:0000256" key="6">
    <source>
        <dbReference type="ARBA" id="ARBA00023139"/>
    </source>
</evidence>
<gene>
    <name evidence="13" type="ORF">METBIDRAFT_198055</name>
</gene>
<dbReference type="EC" id="2.3.1.225" evidence="10"/>
<dbReference type="PANTHER" id="PTHR12246">
    <property type="entry name" value="PALMITOYLTRANSFERASE ZDHHC16"/>
    <property type="match status" value="1"/>
</dbReference>
<comment type="subcellular location">
    <subcellularLocation>
        <location evidence="1">Membrane</location>
        <topology evidence="1">Multi-pass membrane protein</topology>
    </subcellularLocation>
</comment>
<keyword evidence="2 10" id="KW-0808">Transferase</keyword>
<evidence type="ECO:0000313" key="14">
    <source>
        <dbReference type="Proteomes" id="UP000092555"/>
    </source>
</evidence>
<feature type="transmembrane region" description="Helical" evidence="10">
    <location>
        <begin position="56"/>
        <end position="76"/>
    </location>
</feature>
<sequence>MAGHTEFEQSLPAAPLCTTRSMGISRSPYNRPRSSISMLISQPSIMCMHGGALQNIMAACNWLLALFPKVFVTTVMTWAEYGLVLELHRYHGTSPVFFVAAAPLVALYLLATYTYFQVIRVGPGSPRDFAELGKDPRDQHEESPSDSETARETDRLAQAEGGRLRFPPQEFLVSHQLRTGEPAFRWCNTCEVWKPDRCHHCSTCQKCFLRMDHHCPWFASCIGHNNHKLFIQDLVYVAAFSGAVCVVSLWLLYVFFAEAQYENHRYLSLNVVFLFVVLLVFFLAVGCFAVFLVYMVLRNYTTIEFQDAKWGYQGKHDAQYEFDGRGQKKALGHLYDLGAAANWRAVMGDTWVQWLLPVGVTDSSSVHAAKNGLNFEVRDDVFQKYRHNAQLQEQLNAQLADYRDRVRGKRQALGE</sequence>
<evidence type="ECO:0000256" key="4">
    <source>
        <dbReference type="ARBA" id="ARBA00022989"/>
    </source>
</evidence>
<dbReference type="Pfam" id="PF01529">
    <property type="entry name" value="DHHC"/>
    <property type="match status" value="1"/>
</dbReference>
<keyword evidence="4 10" id="KW-1133">Transmembrane helix</keyword>
<dbReference type="AlphaFoldDB" id="A0A1A0H8S5"/>
<feature type="transmembrane region" description="Helical" evidence="10">
    <location>
        <begin position="96"/>
        <end position="116"/>
    </location>
</feature>
<dbReference type="PROSITE" id="PS50216">
    <property type="entry name" value="DHHC"/>
    <property type="match status" value="1"/>
</dbReference>
<evidence type="ECO:0000256" key="1">
    <source>
        <dbReference type="ARBA" id="ARBA00004141"/>
    </source>
</evidence>
<comment type="similarity">
    <text evidence="10">Belongs to the DHHC palmitoyltransferase family.</text>
</comment>
<name>A0A1A0H8S5_9ASCO</name>
<organism evidence="13 14">
    <name type="scientific">Metschnikowia bicuspidata var. bicuspidata NRRL YB-4993</name>
    <dbReference type="NCBI Taxonomy" id="869754"/>
    <lineage>
        <taxon>Eukaryota</taxon>
        <taxon>Fungi</taxon>
        <taxon>Dikarya</taxon>
        <taxon>Ascomycota</taxon>
        <taxon>Saccharomycotina</taxon>
        <taxon>Pichiomycetes</taxon>
        <taxon>Metschnikowiaceae</taxon>
        <taxon>Metschnikowia</taxon>
    </lineage>
</organism>
<accession>A0A1A0H8S5</accession>
<evidence type="ECO:0000256" key="7">
    <source>
        <dbReference type="ARBA" id="ARBA00023288"/>
    </source>
</evidence>
<evidence type="ECO:0000313" key="13">
    <source>
        <dbReference type="EMBL" id="OBA20400.1"/>
    </source>
</evidence>
<comment type="domain">
    <text evidence="10">The DHHC domain is required for palmitoyltransferase activity.</text>
</comment>
<dbReference type="Proteomes" id="UP000092555">
    <property type="component" value="Unassembled WGS sequence"/>
</dbReference>
<dbReference type="EMBL" id="LXTC01000004">
    <property type="protein sequence ID" value="OBA20400.1"/>
    <property type="molecule type" value="Genomic_DNA"/>
</dbReference>
<evidence type="ECO:0000256" key="8">
    <source>
        <dbReference type="ARBA" id="ARBA00023315"/>
    </source>
</evidence>
<feature type="transmembrane region" description="Helical" evidence="10">
    <location>
        <begin position="234"/>
        <end position="256"/>
    </location>
</feature>
<dbReference type="STRING" id="869754.A0A1A0H8S5"/>
<dbReference type="InterPro" id="IPR039859">
    <property type="entry name" value="PFA4/ZDH16/20/ERF2-like"/>
</dbReference>
<reference evidence="13 14" key="1">
    <citation type="submission" date="2016-05" db="EMBL/GenBank/DDBJ databases">
        <title>Comparative genomics of biotechnologically important yeasts.</title>
        <authorList>
            <consortium name="DOE Joint Genome Institute"/>
            <person name="Riley R."/>
            <person name="Haridas S."/>
            <person name="Wolfe K.H."/>
            <person name="Lopes M.R."/>
            <person name="Hittinger C.T."/>
            <person name="Goker M."/>
            <person name="Salamov A."/>
            <person name="Wisecaver J."/>
            <person name="Long T.M."/>
            <person name="Aerts A.L."/>
            <person name="Barry K."/>
            <person name="Choi C."/>
            <person name="Clum A."/>
            <person name="Coughlan A.Y."/>
            <person name="Deshpande S."/>
            <person name="Douglass A.P."/>
            <person name="Hanson S.J."/>
            <person name="Klenk H.-P."/>
            <person name="LaButti K."/>
            <person name="Lapidus A."/>
            <person name="Lindquist E."/>
            <person name="Lipzen A."/>
            <person name="Meier-kolthoff J.P."/>
            <person name="Ohm R.A."/>
            <person name="Otillar R.P."/>
            <person name="Pangilinan J."/>
            <person name="Peng Y."/>
            <person name="Rokas A."/>
            <person name="Rosa C.A."/>
            <person name="Scheuner C."/>
            <person name="Sibirny A.A."/>
            <person name="Slot J.C."/>
            <person name="Stielow J.B."/>
            <person name="Sun H."/>
            <person name="Kurtzman C.P."/>
            <person name="Blackwell M."/>
            <person name="Grigoriev I.V."/>
            <person name="Jeffries T.W."/>
        </authorList>
    </citation>
    <scope>NUCLEOTIDE SEQUENCE [LARGE SCALE GENOMIC DNA]</scope>
    <source>
        <strain evidence="13 14">NRRL YB-4993</strain>
    </source>
</reference>